<keyword evidence="2" id="KW-1185">Reference proteome</keyword>
<evidence type="ECO:0000313" key="1">
    <source>
        <dbReference type="EMBL" id="MDU0807809.1"/>
    </source>
</evidence>
<organism evidence="1 2">
    <name type="scientific">Aquirufa regiilacus</name>
    <dbReference type="NCBI Taxonomy" id="3024868"/>
    <lineage>
        <taxon>Bacteria</taxon>
        <taxon>Pseudomonadati</taxon>
        <taxon>Bacteroidota</taxon>
        <taxon>Cytophagia</taxon>
        <taxon>Cytophagales</taxon>
        <taxon>Flectobacillaceae</taxon>
        <taxon>Aquirufa</taxon>
    </lineage>
</organism>
<proteinExistence type="predicted"/>
<dbReference type="Proteomes" id="UP001249959">
    <property type="component" value="Unassembled WGS sequence"/>
</dbReference>
<reference evidence="1 2" key="1">
    <citation type="submission" date="2023-09" db="EMBL/GenBank/DDBJ databases">
        <title>Aquirufa genomes.</title>
        <authorList>
            <person name="Pitt A."/>
        </authorList>
    </citation>
    <scope>NUCLEOTIDE SEQUENCE [LARGE SCALE GENOMIC DNA]</scope>
    <source>
        <strain evidence="1 2">LEOWEIH-7C</strain>
    </source>
</reference>
<sequence length="83" mass="9738">MSNFKSFRNKFEPYQITNNMQLINKQLKVVEKIIEKIAVIRATIKPSFDIPWINTSVAIIEKIIFSVKNRKALRIKDFIANDI</sequence>
<accession>A0ABU3TPL9</accession>
<evidence type="ECO:0000313" key="2">
    <source>
        <dbReference type="Proteomes" id="UP001249959"/>
    </source>
</evidence>
<gene>
    <name evidence="1" type="ORF">PQG45_02030</name>
</gene>
<name>A0ABU3TPL9_9BACT</name>
<protein>
    <submittedName>
        <fullName evidence="1">Uncharacterized protein</fullName>
    </submittedName>
</protein>
<dbReference type="RefSeq" id="WP_315575702.1">
    <property type="nucleotide sequence ID" value="NZ_JARDXH010000003.1"/>
</dbReference>
<comment type="caution">
    <text evidence="1">The sequence shown here is derived from an EMBL/GenBank/DDBJ whole genome shotgun (WGS) entry which is preliminary data.</text>
</comment>
<dbReference type="EMBL" id="JAVNWW010000001">
    <property type="protein sequence ID" value="MDU0807809.1"/>
    <property type="molecule type" value="Genomic_DNA"/>
</dbReference>